<reference evidence="2 3" key="1">
    <citation type="submission" date="2024-07" db="EMBL/GenBank/DDBJ databases">
        <title>Section-level genome sequencing and comparative genomics of Aspergillus sections Usti and Cavernicolus.</title>
        <authorList>
            <consortium name="Lawrence Berkeley National Laboratory"/>
            <person name="Nybo J.L."/>
            <person name="Vesth T.C."/>
            <person name="Theobald S."/>
            <person name="Frisvad J.C."/>
            <person name="Larsen T.O."/>
            <person name="Kjaerboelling I."/>
            <person name="Rothschild-Mancinelli K."/>
            <person name="Lyhne E.K."/>
            <person name="Kogle M.E."/>
            <person name="Barry K."/>
            <person name="Clum A."/>
            <person name="Na H."/>
            <person name="Ledsgaard L."/>
            <person name="Lin J."/>
            <person name="Lipzen A."/>
            <person name="Kuo A."/>
            <person name="Riley R."/>
            <person name="Mondo S."/>
            <person name="Labutti K."/>
            <person name="Haridas S."/>
            <person name="Pangalinan J."/>
            <person name="Salamov A.A."/>
            <person name="Simmons B.A."/>
            <person name="Magnuson J.K."/>
            <person name="Chen J."/>
            <person name="Drula E."/>
            <person name="Henrissat B."/>
            <person name="Wiebenga A."/>
            <person name="Lubbers R.J."/>
            <person name="Gomes A.C."/>
            <person name="Makela M.R."/>
            <person name="Stajich J."/>
            <person name="Grigoriev I.V."/>
            <person name="Mortensen U.H."/>
            <person name="De Vries R.P."/>
            <person name="Baker S.E."/>
            <person name="Andersen M.R."/>
        </authorList>
    </citation>
    <scope>NUCLEOTIDE SEQUENCE [LARGE SCALE GENOMIC DNA]</scope>
    <source>
        <strain evidence="2 3">CBS 209.92</strain>
    </source>
</reference>
<accession>A0ABR4GD02</accession>
<organism evidence="2 3">
    <name type="scientific">Aspergillus keveii</name>
    <dbReference type="NCBI Taxonomy" id="714993"/>
    <lineage>
        <taxon>Eukaryota</taxon>
        <taxon>Fungi</taxon>
        <taxon>Dikarya</taxon>
        <taxon>Ascomycota</taxon>
        <taxon>Pezizomycotina</taxon>
        <taxon>Eurotiomycetes</taxon>
        <taxon>Eurotiomycetidae</taxon>
        <taxon>Eurotiales</taxon>
        <taxon>Aspergillaceae</taxon>
        <taxon>Aspergillus</taxon>
        <taxon>Aspergillus subgen. Nidulantes</taxon>
    </lineage>
</organism>
<sequence length="1086" mass="122364">MKGSLSPAHLLYLHRSCFQGPSLATAHPLRFCFSRIQPCRKLLWSRPFSARPKPLDIDLDILEGYFRLGSGRCPEIPPWERKSPRAWISLLDQYLPPSSQIGVAGTTTSHSHTEDPSDTAQKSFVQAVELSYFLFHARANLNLDLLTHLGFKSNDWAAVYTLLGRLLDTAEALKEISLLHKPGFVDEWASSSGLSLDQLTGEHVSSSPRPGASSTNSASVARLASLDALTRAPFAQYHRTRLMAEIWKSLGSIVLAAADASPNESKLAMSYVYRIIARLHHSGAISERVYKYTDPDKYQATPRPPGMHLLSVQILDILSNEAWIMHQAEVMAKAAAAGQDSPFLSLKPNLKELGHEIWLEFILWCCVEDGLIEEGIWLVEQMITRRGEMAWKFQDWKALLQDPESLRKMKIDQEITWYHDPVSAHVAPWRRKRAEPPPVFHGLGRRVISMEIVSALLDNISNVMYLGLGSRGLRASSFIRHISRLQSAITPISRESNLLPTTKEINWFTVRVMESGGLDPKADPQMFDDFLRLTPCLVPPWSRDMCPVDEESLAQLHPSQLYDDTSAFAGLIEYNLRYYCSQRLLGDASNMFTMLQEVIDASKIRRIDDFFSDRLETPDENVLSEIQDDEPPPLRFFESSIPHISNVTMAELIDLITICRAFSFGEWLLFSDDIDGPTVPSTAYGDQALAPSVLRFAAATKNNSLGESVITSLQSPLSLNTLRALCNYRIAMHQWDLVIPLLKYMRDYRLMSWAHSNIAAIGAEIIRLEKLPKKQSPGGETDLDQAKEILLRILTGEFHENPHTKRKPMYQHRVLLAFTHLFSHISSPSLREIAGHVYDDRLVPKSNHMYIPPAPFHVLLSAVVETHGSSAGQNLYKRFCVNLDPPTLRRIREGGVSHLYQSPERNRDKGEPHYDFEYHSHLRKKMVLPNHNTVRIIAQEAVREYEQARAAENQAIGAALSNGKETAIETRTNHTVPAPQTDNHGLPNSLAPSVPGSDTATGPAARRAHIEATLFSCIKRFGSMGMSDREITREVGGLVYWKYQQAERERNKDTTDVKKRERRIRRRSEHVALLVSGTTQEPSSLS</sequence>
<feature type="compositionally biased region" description="Basic and acidic residues" evidence="1">
    <location>
        <begin position="1047"/>
        <end position="1059"/>
    </location>
</feature>
<evidence type="ECO:0000313" key="3">
    <source>
        <dbReference type="Proteomes" id="UP001610563"/>
    </source>
</evidence>
<name>A0ABR4GD02_9EURO</name>
<gene>
    <name evidence="2" type="ORF">BJX66DRAFT_298971</name>
</gene>
<feature type="region of interest" description="Disordered" evidence="1">
    <location>
        <begin position="1047"/>
        <end position="1069"/>
    </location>
</feature>
<protein>
    <recommendedName>
        <fullName evidence="4">C6 transcription factor</fullName>
    </recommendedName>
</protein>
<evidence type="ECO:0000313" key="2">
    <source>
        <dbReference type="EMBL" id="KAL2796910.1"/>
    </source>
</evidence>
<evidence type="ECO:0000256" key="1">
    <source>
        <dbReference type="SAM" id="MobiDB-lite"/>
    </source>
</evidence>
<dbReference type="Proteomes" id="UP001610563">
    <property type="component" value="Unassembled WGS sequence"/>
</dbReference>
<dbReference type="EMBL" id="JBFTWV010000023">
    <property type="protein sequence ID" value="KAL2796910.1"/>
    <property type="molecule type" value="Genomic_DNA"/>
</dbReference>
<keyword evidence="3" id="KW-1185">Reference proteome</keyword>
<evidence type="ECO:0008006" key="4">
    <source>
        <dbReference type="Google" id="ProtNLM"/>
    </source>
</evidence>
<comment type="caution">
    <text evidence="2">The sequence shown here is derived from an EMBL/GenBank/DDBJ whole genome shotgun (WGS) entry which is preliminary data.</text>
</comment>
<proteinExistence type="predicted"/>